<dbReference type="GO" id="GO:0003677">
    <property type="term" value="F:DNA binding"/>
    <property type="evidence" value="ECO:0007669"/>
    <property type="project" value="UniProtKB-KW"/>
</dbReference>
<protein>
    <recommendedName>
        <fullName evidence="7">BZIP domain-containing protein</fullName>
    </recommendedName>
</protein>
<evidence type="ECO:0000256" key="1">
    <source>
        <dbReference type="ARBA" id="ARBA00004123"/>
    </source>
</evidence>
<evidence type="ECO:0000256" key="6">
    <source>
        <dbReference type="SAM" id="MobiDB-lite"/>
    </source>
</evidence>
<keyword evidence="9" id="KW-1185">Reference proteome</keyword>
<dbReference type="PANTHER" id="PTHR45764:SF38">
    <property type="entry name" value="BZIP TRANSCRIPTION FACTOR 44"/>
    <property type="match status" value="1"/>
</dbReference>
<dbReference type="PANTHER" id="PTHR45764">
    <property type="entry name" value="BZIP TRANSCRIPTION FACTOR 44"/>
    <property type="match status" value="1"/>
</dbReference>
<evidence type="ECO:0000313" key="9">
    <source>
        <dbReference type="Proteomes" id="UP001489004"/>
    </source>
</evidence>
<comment type="caution">
    <text evidence="8">The sequence shown here is derived from an EMBL/GenBank/DDBJ whole genome shotgun (WGS) entry which is preliminary data.</text>
</comment>
<dbReference type="GO" id="GO:0046982">
    <property type="term" value="F:protein heterodimerization activity"/>
    <property type="evidence" value="ECO:0007669"/>
    <property type="project" value="UniProtKB-ARBA"/>
</dbReference>
<reference evidence="8 9" key="1">
    <citation type="journal article" date="2024" name="Nat. Commun.">
        <title>Phylogenomics reveals the evolutionary origins of lichenization in chlorophyte algae.</title>
        <authorList>
            <person name="Puginier C."/>
            <person name="Libourel C."/>
            <person name="Otte J."/>
            <person name="Skaloud P."/>
            <person name="Haon M."/>
            <person name="Grisel S."/>
            <person name="Petersen M."/>
            <person name="Berrin J.G."/>
            <person name="Delaux P.M."/>
            <person name="Dal Grande F."/>
            <person name="Keller J."/>
        </authorList>
    </citation>
    <scope>NUCLEOTIDE SEQUENCE [LARGE SCALE GENOMIC DNA]</scope>
    <source>
        <strain evidence="8 9">SAG 2043</strain>
    </source>
</reference>
<keyword evidence="4" id="KW-0804">Transcription</keyword>
<name>A0AAW1PI56_9CHLO</name>
<proteinExistence type="predicted"/>
<dbReference type="CDD" id="cd14702">
    <property type="entry name" value="bZIP_plant_GBF1"/>
    <property type="match status" value="1"/>
</dbReference>
<dbReference type="InterPro" id="IPR045314">
    <property type="entry name" value="bZIP_plant_GBF1"/>
</dbReference>
<feature type="region of interest" description="Disordered" evidence="6">
    <location>
        <begin position="78"/>
        <end position="143"/>
    </location>
</feature>
<dbReference type="AlphaFoldDB" id="A0AAW1PI56"/>
<evidence type="ECO:0000256" key="3">
    <source>
        <dbReference type="ARBA" id="ARBA00023125"/>
    </source>
</evidence>
<accession>A0AAW1PI56</accession>
<keyword evidence="5" id="KW-0539">Nucleus</keyword>
<keyword evidence="3" id="KW-0238">DNA-binding</keyword>
<dbReference type="InterPro" id="IPR004827">
    <property type="entry name" value="bZIP"/>
</dbReference>
<dbReference type="Proteomes" id="UP001489004">
    <property type="component" value="Unassembled WGS sequence"/>
</dbReference>
<evidence type="ECO:0000256" key="2">
    <source>
        <dbReference type="ARBA" id="ARBA00023015"/>
    </source>
</evidence>
<evidence type="ECO:0000256" key="4">
    <source>
        <dbReference type="ARBA" id="ARBA00023163"/>
    </source>
</evidence>
<evidence type="ECO:0000256" key="5">
    <source>
        <dbReference type="ARBA" id="ARBA00023242"/>
    </source>
</evidence>
<sequence length="270" mass="28953">MSTTVACSVSDLTAAIHLEEDLLLSRPWPAVDLDPHGLPAVVGLGLGFELAQYQSNSVEPVQSLADPSAVLSKVPVMPGREAQRQSEEDAASESEVPTDGDGSTGSKAKALSSPEKKRKRRQEINRKSARRIRERRSQEVEDLKRQVAHLQKQLLLPYTAQITRDKDILQGGAGRCGFLCQASTPDNQATLEAGGLVDAQEGADACFGPTEKLCEGCKVVRSLVEFGAITTTLDGHHYFCRACVAERAAARHAARKPQGPGSPSERDATA</sequence>
<feature type="compositionally biased region" description="Basic residues" evidence="6">
    <location>
        <begin position="116"/>
        <end position="134"/>
    </location>
</feature>
<comment type="subcellular location">
    <subcellularLocation>
        <location evidence="1">Nucleus</location>
    </subcellularLocation>
</comment>
<evidence type="ECO:0000313" key="8">
    <source>
        <dbReference type="EMBL" id="KAK9807509.1"/>
    </source>
</evidence>
<dbReference type="EMBL" id="JALJOR010000012">
    <property type="protein sequence ID" value="KAK9807509.1"/>
    <property type="molecule type" value="Genomic_DNA"/>
</dbReference>
<dbReference type="InterPro" id="IPR046347">
    <property type="entry name" value="bZIP_sf"/>
</dbReference>
<dbReference type="GO" id="GO:0003700">
    <property type="term" value="F:DNA-binding transcription factor activity"/>
    <property type="evidence" value="ECO:0007669"/>
    <property type="project" value="InterPro"/>
</dbReference>
<evidence type="ECO:0000259" key="7">
    <source>
        <dbReference type="PROSITE" id="PS50217"/>
    </source>
</evidence>
<dbReference type="GO" id="GO:0005634">
    <property type="term" value="C:nucleus"/>
    <property type="evidence" value="ECO:0007669"/>
    <property type="project" value="UniProtKB-SubCell"/>
</dbReference>
<dbReference type="PROSITE" id="PS50217">
    <property type="entry name" value="BZIP"/>
    <property type="match status" value="1"/>
</dbReference>
<organism evidence="8 9">
    <name type="scientific">[Myrmecia] bisecta</name>
    <dbReference type="NCBI Taxonomy" id="41462"/>
    <lineage>
        <taxon>Eukaryota</taxon>
        <taxon>Viridiplantae</taxon>
        <taxon>Chlorophyta</taxon>
        <taxon>core chlorophytes</taxon>
        <taxon>Trebouxiophyceae</taxon>
        <taxon>Trebouxiales</taxon>
        <taxon>Trebouxiaceae</taxon>
        <taxon>Myrmecia</taxon>
    </lineage>
</organism>
<feature type="domain" description="BZIP" evidence="7">
    <location>
        <begin position="115"/>
        <end position="153"/>
    </location>
</feature>
<gene>
    <name evidence="8" type="ORF">WJX72_001149</name>
</gene>
<dbReference type="SUPFAM" id="SSF57959">
    <property type="entry name" value="Leucine zipper domain"/>
    <property type="match status" value="1"/>
</dbReference>
<dbReference type="Gene3D" id="1.20.5.170">
    <property type="match status" value="1"/>
</dbReference>
<keyword evidence="2" id="KW-0805">Transcription regulation</keyword>
<feature type="compositionally biased region" description="Acidic residues" evidence="6">
    <location>
        <begin position="88"/>
        <end position="98"/>
    </location>
</feature>